<dbReference type="Gene3D" id="3.40.50.720">
    <property type="entry name" value="NAD(P)-binding Rossmann-like Domain"/>
    <property type="match status" value="2"/>
</dbReference>
<feature type="transmembrane region" description="Helical" evidence="2">
    <location>
        <begin position="82"/>
        <end position="108"/>
    </location>
</feature>
<dbReference type="PANTHER" id="PTHR43833">
    <property type="entry name" value="POTASSIUM CHANNEL PROTEIN 2-RELATED-RELATED"/>
    <property type="match status" value="1"/>
</dbReference>
<keyword evidence="2" id="KW-1133">Transmembrane helix</keyword>
<feature type="domain" description="RCK C-terminal" evidence="4">
    <location>
        <begin position="263"/>
        <end position="346"/>
    </location>
</feature>
<dbReference type="GO" id="GO:0005886">
    <property type="term" value="C:plasma membrane"/>
    <property type="evidence" value="ECO:0007669"/>
    <property type="project" value="UniProtKB-SubCell"/>
</dbReference>
<keyword evidence="6" id="KW-1185">Reference proteome</keyword>
<evidence type="ECO:0000259" key="3">
    <source>
        <dbReference type="PROSITE" id="PS51201"/>
    </source>
</evidence>
<dbReference type="AlphaFoldDB" id="A0A2S1R3X1"/>
<dbReference type="Gene3D" id="1.10.287.70">
    <property type="match status" value="1"/>
</dbReference>
<dbReference type="GO" id="GO:0006813">
    <property type="term" value="P:potassium ion transport"/>
    <property type="evidence" value="ECO:0007669"/>
    <property type="project" value="InterPro"/>
</dbReference>
<dbReference type="GO" id="GO:0008324">
    <property type="term" value="F:monoatomic cation transmembrane transporter activity"/>
    <property type="evidence" value="ECO:0007669"/>
    <property type="project" value="InterPro"/>
</dbReference>
<protein>
    <recommendedName>
        <fullName evidence="7">Potassium transporter TrkA</fullName>
    </recommendedName>
</protein>
<evidence type="ECO:0000313" key="6">
    <source>
        <dbReference type="Proteomes" id="UP000244928"/>
    </source>
</evidence>
<keyword evidence="2" id="KW-0812">Transmembrane</keyword>
<dbReference type="Pfam" id="PF02080">
    <property type="entry name" value="TrkA_C"/>
    <property type="match status" value="2"/>
</dbReference>
<dbReference type="SUPFAM" id="SSF81324">
    <property type="entry name" value="Voltage-gated potassium channels"/>
    <property type="match status" value="1"/>
</dbReference>
<dbReference type="InterPro" id="IPR036291">
    <property type="entry name" value="NAD(P)-bd_dom_sf"/>
</dbReference>
<accession>A0A2S1R3X1</accession>
<dbReference type="Gene3D" id="3.30.70.1450">
    <property type="entry name" value="Regulator of K+ conductance, C-terminal domain"/>
    <property type="match status" value="2"/>
</dbReference>
<dbReference type="InterPro" id="IPR003148">
    <property type="entry name" value="RCK_N"/>
</dbReference>
<dbReference type="InterPro" id="IPR036721">
    <property type="entry name" value="RCK_C_sf"/>
</dbReference>
<name>A0A2S1R3X1_9ACTN</name>
<comment type="subcellular location">
    <subcellularLocation>
        <location evidence="1">Cell membrane</location>
        <topology evidence="1">Multi-pass membrane protein</topology>
    </subcellularLocation>
</comment>
<dbReference type="Pfam" id="PF07885">
    <property type="entry name" value="Ion_trans_2"/>
    <property type="match status" value="1"/>
</dbReference>
<proteinExistence type="predicted"/>
<dbReference type="Pfam" id="PF02254">
    <property type="entry name" value="TrkA_N"/>
    <property type="match status" value="2"/>
</dbReference>
<feature type="transmembrane region" description="Helical" evidence="2">
    <location>
        <begin position="20"/>
        <end position="45"/>
    </location>
</feature>
<dbReference type="InterPro" id="IPR050721">
    <property type="entry name" value="Trk_Ktr_HKT_K-transport"/>
</dbReference>
<sequence length="562" mass="60901">MKSSRFGPARFVEPLRRRNVRMAAVMMMVVIVMVVGCSALFHHMMALEGREYSWATAVYWTLVTMSTLGYGDVVFESDAGRVFSSVVLVTGAAFILVLLPFVFIQFVFRPWLNSREAARAPRRVGDWAEEHIVLTGLDAVTDSIIELAEYEGAPYVLIVPDLAEALRLREDGYQVMLGDLDDPQTYRRARAEKASLVVTTQPDTTNANVAFTVREIAPEVPMVATANASASVPVLQLAGCTEVVQLGDALGRALARRVVGVDSRAHVIGEFGDLRIAEANVSGTIMAGRTLAETDLDARAGVNVIGVREKGTFAVATPHVRLTSRMVLLLVGTDEQIAGYDGGSADGAVLDRPVLVIGGGRVGRAAAAALEEAGLRPVIVEKRAERILSGRAYVEGDAAVLEVLERAGLDKAAAALVTTHEDDVNVYLTLYLRRLRPDLQVVARATRERNVSTLHRAGADAVLSYASIGAAAIWNTLGWRPRLVIAEGVDVFRTPMPRALRGRSLREVQIAKRTGCQVVALNRNGQFELPDHDAALPSDAELLVIGDEAAEQRFVERYAGRR</sequence>
<evidence type="ECO:0000259" key="4">
    <source>
        <dbReference type="PROSITE" id="PS51202"/>
    </source>
</evidence>
<dbReference type="InterPro" id="IPR013099">
    <property type="entry name" value="K_chnl_dom"/>
</dbReference>
<dbReference type="SUPFAM" id="SSF116726">
    <property type="entry name" value="TrkA C-terminal domain-like"/>
    <property type="match status" value="2"/>
</dbReference>
<organism evidence="5 6">
    <name type="scientific">Dietzia lutea</name>
    <dbReference type="NCBI Taxonomy" id="546160"/>
    <lineage>
        <taxon>Bacteria</taxon>
        <taxon>Bacillati</taxon>
        <taxon>Actinomycetota</taxon>
        <taxon>Actinomycetes</taxon>
        <taxon>Mycobacteriales</taxon>
        <taxon>Dietziaceae</taxon>
        <taxon>Dietzia</taxon>
    </lineage>
</organism>
<reference evidence="5 6" key="1">
    <citation type="submission" date="2016-04" db="EMBL/GenBank/DDBJ databases">
        <title>Complete genome sequence of Dietzia lutea YIM 80766T, a strain isolated from desert soil in Egypt.</title>
        <authorList>
            <person name="Zhao J."/>
            <person name="Hu B."/>
            <person name="Geng S."/>
            <person name="Nie Y."/>
            <person name="Tang Y."/>
        </authorList>
    </citation>
    <scope>NUCLEOTIDE SEQUENCE [LARGE SCALE GENOMIC DNA]</scope>
    <source>
        <strain evidence="5 6">YIM 80766</strain>
    </source>
</reference>
<dbReference type="PANTHER" id="PTHR43833:SF9">
    <property type="entry name" value="POTASSIUM CHANNEL PROTEIN YUGO-RELATED"/>
    <property type="match status" value="1"/>
</dbReference>
<dbReference type="SUPFAM" id="SSF51735">
    <property type="entry name" value="NAD(P)-binding Rossmann-fold domains"/>
    <property type="match status" value="2"/>
</dbReference>
<dbReference type="PRINTS" id="PR00169">
    <property type="entry name" value="KCHANNEL"/>
</dbReference>
<evidence type="ECO:0008006" key="7">
    <source>
        <dbReference type="Google" id="ProtNLM"/>
    </source>
</evidence>
<evidence type="ECO:0000256" key="1">
    <source>
        <dbReference type="ARBA" id="ARBA00004651"/>
    </source>
</evidence>
<dbReference type="KEGG" id="dlu:A6035_00745"/>
<keyword evidence="2" id="KW-0472">Membrane</keyword>
<feature type="domain" description="RCK N-terminal" evidence="3">
    <location>
        <begin position="351"/>
        <end position="463"/>
    </location>
</feature>
<dbReference type="InterPro" id="IPR006037">
    <property type="entry name" value="RCK_C"/>
</dbReference>
<dbReference type="EMBL" id="CP015449">
    <property type="protein sequence ID" value="AWH90951.1"/>
    <property type="molecule type" value="Genomic_DNA"/>
</dbReference>
<evidence type="ECO:0000256" key="2">
    <source>
        <dbReference type="SAM" id="Phobius"/>
    </source>
</evidence>
<dbReference type="Proteomes" id="UP000244928">
    <property type="component" value="Chromosome"/>
</dbReference>
<evidence type="ECO:0000313" key="5">
    <source>
        <dbReference type="EMBL" id="AWH90951.1"/>
    </source>
</evidence>
<dbReference type="PROSITE" id="PS51201">
    <property type="entry name" value="RCK_N"/>
    <property type="match status" value="1"/>
</dbReference>
<gene>
    <name evidence="5" type="ORF">A6035_00745</name>
</gene>
<feature type="transmembrane region" description="Helical" evidence="2">
    <location>
        <begin position="57"/>
        <end position="75"/>
    </location>
</feature>
<dbReference type="PROSITE" id="PS51202">
    <property type="entry name" value="RCK_C"/>
    <property type="match status" value="1"/>
</dbReference>